<dbReference type="PANTHER" id="PTHR31962">
    <property type="entry name" value="SPHINGOLIPID LONG CHAIN BASE-RESPONSIVE PROTEIN PIL1"/>
    <property type="match status" value="1"/>
</dbReference>
<feature type="region of interest" description="Disordered" evidence="3">
    <location>
        <begin position="568"/>
        <end position="599"/>
    </location>
</feature>
<dbReference type="GO" id="GO:0036286">
    <property type="term" value="C:eisosome filament"/>
    <property type="evidence" value="ECO:0007669"/>
    <property type="project" value="TreeGrafter"/>
</dbReference>
<evidence type="ECO:0000256" key="3">
    <source>
        <dbReference type="SAM" id="MobiDB-lite"/>
    </source>
</evidence>
<feature type="region of interest" description="Disordered" evidence="3">
    <location>
        <begin position="289"/>
        <end position="347"/>
    </location>
</feature>
<dbReference type="InterPro" id="IPR028245">
    <property type="entry name" value="PIL1/LSP1"/>
</dbReference>
<dbReference type="GO" id="GO:0006897">
    <property type="term" value="P:endocytosis"/>
    <property type="evidence" value="ECO:0007669"/>
    <property type="project" value="TreeGrafter"/>
</dbReference>
<gene>
    <name evidence="4" type="ORF">JMJ77_013345</name>
</gene>
<dbReference type="GO" id="GO:0008289">
    <property type="term" value="F:lipid binding"/>
    <property type="evidence" value="ECO:0007669"/>
    <property type="project" value="TreeGrafter"/>
</dbReference>
<accession>A0A9P7R753</accession>
<evidence type="ECO:0000256" key="2">
    <source>
        <dbReference type="SAM" id="Coils"/>
    </source>
</evidence>
<feature type="compositionally biased region" description="Acidic residues" evidence="3">
    <location>
        <begin position="584"/>
        <end position="597"/>
    </location>
</feature>
<keyword evidence="1" id="KW-0597">Phosphoprotein</keyword>
<feature type="compositionally biased region" description="Polar residues" evidence="3">
    <location>
        <begin position="293"/>
        <end position="308"/>
    </location>
</feature>
<feature type="region of interest" description="Disordered" evidence="3">
    <location>
        <begin position="30"/>
        <end position="65"/>
    </location>
</feature>
<dbReference type="FunFam" id="1.20.1270.60:FF:000005">
    <property type="entry name" value="Sphingolipid long chain base-responsive pil1"/>
    <property type="match status" value="1"/>
</dbReference>
<protein>
    <submittedName>
        <fullName evidence="4">Sphingolipid long chain base-responsive protein LSP1</fullName>
    </submittedName>
</protein>
<dbReference type="Gene3D" id="1.20.1270.60">
    <property type="entry name" value="Arfaptin homology (AH) domain/BAR domain"/>
    <property type="match status" value="1"/>
</dbReference>
<dbReference type="GO" id="GO:0070941">
    <property type="term" value="P:eisosome assembly"/>
    <property type="evidence" value="ECO:0007669"/>
    <property type="project" value="TreeGrafter"/>
</dbReference>
<sequence length="641" mass="72566">MRRWFSPQNSDECHGLAISTKPISISASVVPITSPSTNRSLSIRSSHRRNGSQNNGASKRAGFSFNSLRGNVQPELSRKLYKIIKSENNLINAHETAGRERTSIATQLSEWGEQTNDAAVSDVSDKVGVILSELGEQEEQYAHSLDDARGVLKHIRNTEKSVQPSRDGKDKIADEIAKLKLKEPQSARLVVLEQELVRAEAENLVAEAQLSNITRQKLKEAYEAEFAATIERAEKQIILAKHGRRLLHLLDDTPVVPGDERPTYHHAQQARQILNDAEDDLRDWRPEQDDFSAAQSDSVSNTRGTQNAVHDEDAKIVAGSVPAHQEVSEKDTDSIISPREKKKKDKIMDSTTTIDVSTYDNQLQCPLFGTLPGEIRNEIFALALVQFSEEEGGAAYPKDSYWYRPGFTGPRKSSSSLLRACKLAYVEGQKVFLRELEWAFWFDRGPEGRTRNHACEKFFSALTEQQARDLTKVRFFTQMYWLEEGRNLATLFAQPQFRPEVLTITVRYSDWWYWESDEPLRMKEDWLRGFRGPRGLRELRVEYETLVGKREEMMGIVGRNKGWKLVVGGGGAGRDDGRVREDGEEKGEEEEEEEEEGYLSAEGTELVEWTWTGASKLGGQTWAHHGEGDTVEYVVVMDTWS</sequence>
<keyword evidence="2" id="KW-0175">Coiled coil</keyword>
<evidence type="ECO:0000256" key="1">
    <source>
        <dbReference type="ARBA" id="ARBA00022553"/>
    </source>
</evidence>
<reference evidence="4" key="1">
    <citation type="submission" date="2021-05" db="EMBL/GenBank/DDBJ databases">
        <title>Comparative genomics of three Colletotrichum scovillei strains and genetic complementation revealed genes involved fungal growth and virulence on chili pepper.</title>
        <authorList>
            <person name="Hsieh D.-K."/>
            <person name="Chuang S.-C."/>
            <person name="Chen C.-Y."/>
            <person name="Chao Y.-T."/>
            <person name="Lu M.-Y.J."/>
            <person name="Lee M.-H."/>
            <person name="Shih M.-C."/>
        </authorList>
    </citation>
    <scope>NUCLEOTIDE SEQUENCE</scope>
    <source>
        <strain evidence="4">Coll-153</strain>
    </source>
</reference>
<dbReference type="EMBL" id="JAESDN010000005">
    <property type="protein sequence ID" value="KAG7050602.1"/>
    <property type="molecule type" value="Genomic_DNA"/>
</dbReference>
<dbReference type="InterPro" id="IPR027267">
    <property type="entry name" value="AH/BAR_dom_sf"/>
</dbReference>
<dbReference type="Pfam" id="PF13805">
    <property type="entry name" value="Pil1"/>
    <property type="match status" value="1"/>
</dbReference>
<comment type="caution">
    <text evidence="4">The sequence shown here is derived from an EMBL/GenBank/DDBJ whole genome shotgun (WGS) entry which is preliminary data.</text>
</comment>
<proteinExistence type="predicted"/>
<keyword evidence="5" id="KW-1185">Reference proteome</keyword>
<dbReference type="PANTHER" id="PTHR31962:SF4">
    <property type="entry name" value="PRIMARY COMPONENT OF EISOSOMES (EUROFUNG)"/>
    <property type="match status" value="1"/>
</dbReference>
<dbReference type="AlphaFoldDB" id="A0A9P7R753"/>
<feature type="compositionally biased region" description="Polar residues" evidence="3">
    <location>
        <begin position="30"/>
        <end position="44"/>
    </location>
</feature>
<organism evidence="4 5">
    <name type="scientific">Colletotrichum scovillei</name>
    <dbReference type="NCBI Taxonomy" id="1209932"/>
    <lineage>
        <taxon>Eukaryota</taxon>
        <taxon>Fungi</taxon>
        <taxon>Dikarya</taxon>
        <taxon>Ascomycota</taxon>
        <taxon>Pezizomycotina</taxon>
        <taxon>Sordariomycetes</taxon>
        <taxon>Hypocreomycetidae</taxon>
        <taxon>Glomerellales</taxon>
        <taxon>Glomerellaceae</taxon>
        <taxon>Colletotrichum</taxon>
        <taxon>Colletotrichum acutatum species complex</taxon>
    </lineage>
</organism>
<evidence type="ECO:0000313" key="5">
    <source>
        <dbReference type="Proteomes" id="UP000699042"/>
    </source>
</evidence>
<dbReference type="GO" id="GO:0005886">
    <property type="term" value="C:plasma membrane"/>
    <property type="evidence" value="ECO:0007669"/>
    <property type="project" value="TreeGrafter"/>
</dbReference>
<evidence type="ECO:0000313" key="4">
    <source>
        <dbReference type="EMBL" id="KAG7050602.1"/>
    </source>
</evidence>
<feature type="coiled-coil region" evidence="2">
    <location>
        <begin position="189"/>
        <end position="216"/>
    </location>
</feature>
<name>A0A9P7R753_9PEZI</name>
<feature type="compositionally biased region" description="Basic and acidic residues" evidence="3">
    <location>
        <begin position="573"/>
        <end position="583"/>
    </location>
</feature>
<dbReference type="Proteomes" id="UP000699042">
    <property type="component" value="Unassembled WGS sequence"/>
</dbReference>